<evidence type="ECO:0000313" key="3">
    <source>
        <dbReference type="Proteomes" id="UP000294543"/>
    </source>
</evidence>
<gene>
    <name evidence="2" type="ORF">E1294_51430</name>
</gene>
<dbReference type="OrthoDB" id="3544305at2"/>
<evidence type="ECO:0000259" key="1">
    <source>
        <dbReference type="PROSITE" id="PS50254"/>
    </source>
</evidence>
<sequence length="160" mass="17756">MNPLRLPSAEWRALRYLATYSVTATRVGFRATQLREHTGADRADLVALADLRYITGRLHKTQQAYPICMQTADNPLLRIHLTKAGKAAADRLDAPYRALCHLRAHGSLPLATLQHDASVGPDTLTELEALGYIETAPTGHQITITSAGRRYAHPHDKDRR</sequence>
<name>A0A4R4VA81_9ACTN</name>
<comment type="caution">
    <text evidence="2">The sequence shown here is derived from an EMBL/GenBank/DDBJ whole genome shotgun (WGS) entry which is preliminary data.</text>
</comment>
<dbReference type="GO" id="GO:0003700">
    <property type="term" value="F:DNA-binding transcription factor activity"/>
    <property type="evidence" value="ECO:0007669"/>
    <property type="project" value="InterPro"/>
</dbReference>
<evidence type="ECO:0000313" key="2">
    <source>
        <dbReference type="EMBL" id="TDD02002.1"/>
    </source>
</evidence>
<protein>
    <recommendedName>
        <fullName evidence="1">RHD domain-containing protein</fullName>
    </recommendedName>
</protein>
<keyword evidence="3" id="KW-1185">Reference proteome</keyword>
<dbReference type="PROSITE" id="PS50254">
    <property type="entry name" value="REL_2"/>
    <property type="match status" value="1"/>
</dbReference>
<dbReference type="GO" id="GO:0003677">
    <property type="term" value="F:DNA binding"/>
    <property type="evidence" value="ECO:0007669"/>
    <property type="project" value="InterPro"/>
</dbReference>
<organism evidence="2 3">
    <name type="scientific">Nonomuraea diastatica</name>
    <dbReference type="NCBI Taxonomy" id="1848329"/>
    <lineage>
        <taxon>Bacteria</taxon>
        <taxon>Bacillati</taxon>
        <taxon>Actinomycetota</taxon>
        <taxon>Actinomycetes</taxon>
        <taxon>Streptosporangiales</taxon>
        <taxon>Streptosporangiaceae</taxon>
        <taxon>Nonomuraea</taxon>
    </lineage>
</organism>
<dbReference type="AlphaFoldDB" id="A0A4R4VA81"/>
<dbReference type="RefSeq" id="WP_132520507.1">
    <property type="nucleotide sequence ID" value="NZ_SMKP01000357.1"/>
</dbReference>
<proteinExistence type="predicted"/>
<dbReference type="Proteomes" id="UP000294543">
    <property type="component" value="Unassembled WGS sequence"/>
</dbReference>
<reference evidence="2 3" key="1">
    <citation type="submission" date="2019-03" db="EMBL/GenBank/DDBJ databases">
        <title>Draft genome sequences of novel Actinobacteria.</title>
        <authorList>
            <person name="Sahin N."/>
            <person name="Ay H."/>
            <person name="Saygin H."/>
        </authorList>
    </citation>
    <scope>NUCLEOTIDE SEQUENCE [LARGE SCALE GENOMIC DNA]</scope>
    <source>
        <strain evidence="2 3">KC712</strain>
    </source>
</reference>
<dbReference type="InterPro" id="IPR011539">
    <property type="entry name" value="RHD_DNA_bind_dom"/>
</dbReference>
<feature type="domain" description="RHD" evidence="1">
    <location>
        <begin position="72"/>
        <end position="160"/>
    </location>
</feature>
<dbReference type="EMBL" id="SMKP01000357">
    <property type="protein sequence ID" value="TDD02002.1"/>
    <property type="molecule type" value="Genomic_DNA"/>
</dbReference>
<accession>A0A4R4VA81</accession>